<dbReference type="PANTHER" id="PTHR11530">
    <property type="entry name" value="D-AMINO ACID OXIDASE"/>
    <property type="match status" value="1"/>
</dbReference>
<dbReference type="PIRSF" id="PIRSF000189">
    <property type="entry name" value="D-aa_oxidase"/>
    <property type="match status" value="1"/>
</dbReference>
<evidence type="ECO:0000256" key="5">
    <source>
        <dbReference type="ARBA" id="ARBA00023002"/>
    </source>
</evidence>
<dbReference type="InterPro" id="IPR006076">
    <property type="entry name" value="FAD-dep_OxRdtase"/>
</dbReference>
<dbReference type="AlphaFoldDB" id="A0A6A6H4K0"/>
<comment type="similarity">
    <text evidence="2">Belongs to the DAMOX/DASOX family.</text>
</comment>
<evidence type="ECO:0000256" key="3">
    <source>
        <dbReference type="ARBA" id="ARBA00022630"/>
    </source>
</evidence>
<keyword evidence="3" id="KW-0285">Flavoprotein</keyword>
<evidence type="ECO:0000256" key="6">
    <source>
        <dbReference type="PIRSR" id="PIRSR000189-1"/>
    </source>
</evidence>
<reference evidence="9" key="1">
    <citation type="journal article" date="2020" name="Stud. Mycol.">
        <title>101 Dothideomycetes genomes: a test case for predicting lifestyles and emergence of pathogens.</title>
        <authorList>
            <person name="Haridas S."/>
            <person name="Albert R."/>
            <person name="Binder M."/>
            <person name="Bloem J."/>
            <person name="Labutti K."/>
            <person name="Salamov A."/>
            <person name="Andreopoulos B."/>
            <person name="Baker S."/>
            <person name="Barry K."/>
            <person name="Bills G."/>
            <person name="Bluhm B."/>
            <person name="Cannon C."/>
            <person name="Castanera R."/>
            <person name="Culley D."/>
            <person name="Daum C."/>
            <person name="Ezra D."/>
            <person name="Gonzalez J."/>
            <person name="Henrissat B."/>
            <person name="Kuo A."/>
            <person name="Liang C."/>
            <person name="Lipzen A."/>
            <person name="Lutzoni F."/>
            <person name="Magnuson J."/>
            <person name="Mondo S."/>
            <person name="Nolan M."/>
            <person name="Ohm R."/>
            <person name="Pangilinan J."/>
            <person name="Park H.-J."/>
            <person name="Ramirez L."/>
            <person name="Alfaro M."/>
            <person name="Sun H."/>
            <person name="Tritt A."/>
            <person name="Yoshinaga Y."/>
            <person name="Zwiers L.-H."/>
            <person name="Turgeon B."/>
            <person name="Goodwin S."/>
            <person name="Spatafora J."/>
            <person name="Crous P."/>
            <person name="Grigoriev I."/>
        </authorList>
    </citation>
    <scope>NUCLEOTIDE SEQUENCE</scope>
    <source>
        <strain evidence="9">Tuck. ex Michener</strain>
    </source>
</reference>
<comment type="cofactor">
    <cofactor evidence="1 6">
        <name>FAD</name>
        <dbReference type="ChEBI" id="CHEBI:57692"/>
    </cofactor>
</comment>
<dbReference type="Gene3D" id="3.40.50.720">
    <property type="entry name" value="NAD(P)-binding Rossmann-like Domain"/>
    <property type="match status" value="1"/>
</dbReference>
<sequence>MSLQGSHIVVLGAGVVGLQTAVFLLEAGCKVTLIAEHLPGDQSIEYTSPWAGAHWKTHAQHTDKRQCGWDVETYEYWMNELAKEQQRPTTIGKSGIAKVPSMMSWTPSHPVPELWWAPHVHSFRTLSDAGLPPTAHTGVAFTTLALNVPVYLAHLLARIRSLGGRVVRFRLPTHGGLALALDRVDAVLEPATAYVNCTGLGARTLVPDSAVYPVRGVTVLVKGEASGVRVLEGKDAVGYVIPRKGSGTTVLGGTKEGGKWEVEAEEEVTRGILERCRELAPELLTGRKKERGGGVGKGSEEDEEGDFEVLKVNVGRRPAREGGARVELDREIGKDRILVHCYGHAGAGFQNSVGSAREVVQILKDRLVASESTSSADSKARL</sequence>
<dbReference type="OrthoDB" id="2015447at2759"/>
<gene>
    <name evidence="9" type="ORF">EV356DRAFT_488046</name>
</gene>
<keyword evidence="5" id="KW-0560">Oxidoreductase</keyword>
<dbReference type="EMBL" id="ML991813">
    <property type="protein sequence ID" value="KAF2232640.1"/>
    <property type="molecule type" value="Genomic_DNA"/>
</dbReference>
<dbReference type="Proteomes" id="UP000800092">
    <property type="component" value="Unassembled WGS sequence"/>
</dbReference>
<keyword evidence="4 6" id="KW-0274">FAD</keyword>
<feature type="region of interest" description="Disordered" evidence="7">
    <location>
        <begin position="287"/>
        <end position="307"/>
    </location>
</feature>
<dbReference type="GO" id="GO:0005737">
    <property type="term" value="C:cytoplasm"/>
    <property type="evidence" value="ECO:0007669"/>
    <property type="project" value="TreeGrafter"/>
</dbReference>
<dbReference type="GO" id="GO:0019478">
    <property type="term" value="P:D-amino acid catabolic process"/>
    <property type="evidence" value="ECO:0007669"/>
    <property type="project" value="TreeGrafter"/>
</dbReference>
<evidence type="ECO:0000259" key="8">
    <source>
        <dbReference type="Pfam" id="PF01266"/>
    </source>
</evidence>
<dbReference type="SUPFAM" id="SSF54373">
    <property type="entry name" value="FAD-linked reductases, C-terminal domain"/>
    <property type="match status" value="1"/>
</dbReference>
<feature type="domain" description="FAD dependent oxidoreductase" evidence="8">
    <location>
        <begin position="8"/>
        <end position="361"/>
    </location>
</feature>
<evidence type="ECO:0000256" key="2">
    <source>
        <dbReference type="ARBA" id="ARBA00006730"/>
    </source>
</evidence>
<organism evidence="9 10">
    <name type="scientific">Viridothelium virens</name>
    <name type="common">Speckled blister lichen</name>
    <name type="synonym">Trypethelium virens</name>
    <dbReference type="NCBI Taxonomy" id="1048519"/>
    <lineage>
        <taxon>Eukaryota</taxon>
        <taxon>Fungi</taxon>
        <taxon>Dikarya</taxon>
        <taxon>Ascomycota</taxon>
        <taxon>Pezizomycotina</taxon>
        <taxon>Dothideomycetes</taxon>
        <taxon>Dothideomycetes incertae sedis</taxon>
        <taxon>Trypetheliales</taxon>
        <taxon>Trypetheliaceae</taxon>
        <taxon>Viridothelium</taxon>
    </lineage>
</organism>
<accession>A0A6A6H4K0</accession>
<evidence type="ECO:0000256" key="1">
    <source>
        <dbReference type="ARBA" id="ARBA00001974"/>
    </source>
</evidence>
<proteinExistence type="inferred from homology"/>
<feature type="binding site" evidence="6">
    <location>
        <position position="346"/>
    </location>
    <ligand>
        <name>D-dopa</name>
        <dbReference type="ChEBI" id="CHEBI:149689"/>
    </ligand>
</feature>
<dbReference type="Pfam" id="PF01266">
    <property type="entry name" value="DAO"/>
    <property type="match status" value="1"/>
</dbReference>
<dbReference type="GO" id="GO:0003884">
    <property type="term" value="F:D-amino-acid oxidase activity"/>
    <property type="evidence" value="ECO:0007669"/>
    <property type="project" value="InterPro"/>
</dbReference>
<evidence type="ECO:0000256" key="4">
    <source>
        <dbReference type="ARBA" id="ARBA00022827"/>
    </source>
</evidence>
<evidence type="ECO:0000256" key="7">
    <source>
        <dbReference type="SAM" id="MobiDB-lite"/>
    </source>
</evidence>
<feature type="binding site" evidence="6">
    <location>
        <position position="239"/>
    </location>
    <ligand>
        <name>D-dopa</name>
        <dbReference type="ChEBI" id="CHEBI:149689"/>
    </ligand>
</feature>
<dbReference type="SUPFAM" id="SSF51971">
    <property type="entry name" value="Nucleotide-binding domain"/>
    <property type="match status" value="1"/>
</dbReference>
<dbReference type="GO" id="GO:0071949">
    <property type="term" value="F:FAD binding"/>
    <property type="evidence" value="ECO:0007669"/>
    <property type="project" value="InterPro"/>
</dbReference>
<protein>
    <submittedName>
        <fullName evidence="9">Nucleotide-binding domain-containing protein</fullName>
    </submittedName>
</protein>
<evidence type="ECO:0000313" key="9">
    <source>
        <dbReference type="EMBL" id="KAF2232640.1"/>
    </source>
</evidence>
<feature type="binding site" evidence="6">
    <location>
        <position position="198"/>
    </location>
    <ligand>
        <name>FAD</name>
        <dbReference type="ChEBI" id="CHEBI:57692"/>
    </ligand>
</feature>
<dbReference type="InterPro" id="IPR023209">
    <property type="entry name" value="DAO"/>
</dbReference>
<feature type="binding site" evidence="6">
    <location>
        <begin position="47"/>
        <end position="48"/>
    </location>
    <ligand>
        <name>FAD</name>
        <dbReference type="ChEBI" id="CHEBI:57692"/>
    </ligand>
</feature>
<keyword evidence="10" id="KW-1185">Reference proteome</keyword>
<dbReference type="PANTHER" id="PTHR11530:SF11">
    <property type="entry name" value="D-ASPARTATE OXIDASE"/>
    <property type="match status" value="1"/>
</dbReference>
<dbReference type="Gene3D" id="3.30.9.10">
    <property type="entry name" value="D-Amino Acid Oxidase, subunit A, domain 2"/>
    <property type="match status" value="1"/>
</dbReference>
<name>A0A6A6H4K0_VIRVR</name>
<evidence type="ECO:0000313" key="10">
    <source>
        <dbReference type="Proteomes" id="UP000800092"/>
    </source>
</evidence>